<accession>A0A375YN10</accession>
<keyword evidence="4" id="KW-1185">Reference proteome</keyword>
<protein>
    <submittedName>
        <fullName evidence="3">Uncharacterized protein</fullName>
    </submittedName>
</protein>
<dbReference type="Proteomes" id="UP000252008">
    <property type="component" value="Unassembled WGS sequence"/>
</dbReference>
<dbReference type="EMBL" id="AP022598">
    <property type="protein sequence ID" value="BBY76966.1"/>
    <property type="molecule type" value="Genomic_DNA"/>
</dbReference>
<sequence length="178" mass="18069">MTSHNSTDGVSLPRIAAGAVLGAALAFGTVTGIAPLAAAQPTTKAEVPPPPRVNPDQVLMAISQEYQTGASGGQVSKLIEQVMTLRKRGIRPSVANTQALLAGLDARPNQKPLIDALQSTLIYQRKVMAQGANQMPSGGGAPPVATPGSPGGGMGSPAWSPGNPMQQGGETIFPMPGR</sequence>
<evidence type="ECO:0000256" key="1">
    <source>
        <dbReference type="SAM" id="MobiDB-lite"/>
    </source>
</evidence>
<dbReference type="RefSeq" id="WP_083146495.1">
    <property type="nucleotide sequence ID" value="NZ_AP022598.1"/>
</dbReference>
<reference evidence="2 5" key="2">
    <citation type="journal article" date="2019" name="Emerg. Microbes Infect.">
        <title>Comprehensive subspecies identification of 175 nontuberculous mycobacteria species based on 7547 genomic profiles.</title>
        <authorList>
            <person name="Matsumoto Y."/>
            <person name="Kinjo T."/>
            <person name="Motooka D."/>
            <person name="Nabeya D."/>
            <person name="Jung N."/>
            <person name="Uechi K."/>
            <person name="Horii T."/>
            <person name="Iida T."/>
            <person name="Fujita J."/>
            <person name="Nakamura S."/>
        </authorList>
    </citation>
    <scope>NUCLEOTIDE SEQUENCE [LARGE SCALE GENOMIC DNA]</scope>
    <source>
        <strain evidence="2 5">JCM 6367</strain>
    </source>
</reference>
<evidence type="ECO:0000313" key="3">
    <source>
        <dbReference type="EMBL" id="SRX82538.1"/>
    </source>
</evidence>
<dbReference type="Proteomes" id="UP000466554">
    <property type="component" value="Chromosome"/>
</dbReference>
<evidence type="ECO:0000313" key="5">
    <source>
        <dbReference type="Proteomes" id="UP000466554"/>
    </source>
</evidence>
<gene>
    <name evidence="3" type="ORF">MPP7335_04302</name>
    <name evidence="2" type="ORF">MPRF_38650</name>
</gene>
<name>A0A375YN10_MYCPF</name>
<proteinExistence type="predicted"/>
<feature type="region of interest" description="Disordered" evidence="1">
    <location>
        <begin position="133"/>
        <end position="178"/>
    </location>
</feature>
<reference evidence="2" key="3">
    <citation type="submission" date="2020-02" db="EMBL/GenBank/DDBJ databases">
        <authorList>
            <person name="Matsumoto Y."/>
            <person name="Motooka D."/>
            <person name="Nakamura S."/>
        </authorList>
    </citation>
    <scope>NUCLEOTIDE SEQUENCE</scope>
    <source>
        <strain evidence="2">JCM 6367</strain>
    </source>
</reference>
<organism evidence="3 4">
    <name type="scientific">Mycolicibacterium parafortuitum</name>
    <name type="common">Mycobacterium parafortuitum</name>
    <dbReference type="NCBI Taxonomy" id="39692"/>
    <lineage>
        <taxon>Bacteria</taxon>
        <taxon>Bacillati</taxon>
        <taxon>Actinomycetota</taxon>
        <taxon>Actinomycetes</taxon>
        <taxon>Mycobacteriales</taxon>
        <taxon>Mycobacteriaceae</taxon>
        <taxon>Mycolicibacterium</taxon>
    </lineage>
</organism>
<dbReference type="EMBL" id="UEGS01000001">
    <property type="protein sequence ID" value="SRX82538.1"/>
    <property type="molecule type" value="Genomic_DNA"/>
</dbReference>
<dbReference type="AlphaFoldDB" id="A0A375YN10"/>
<dbReference type="STRING" id="39692.BST38_26475"/>
<evidence type="ECO:0000313" key="2">
    <source>
        <dbReference type="EMBL" id="BBY76966.1"/>
    </source>
</evidence>
<reference evidence="3 4" key="1">
    <citation type="submission" date="2018-05" db="EMBL/GenBank/DDBJ databases">
        <authorList>
            <consortium name="IHU Genomes"/>
        </authorList>
    </citation>
    <scope>NUCLEOTIDE SEQUENCE [LARGE SCALE GENOMIC DNA]</scope>
    <source>
        <strain evidence="3 4">P7335</strain>
    </source>
</reference>
<evidence type="ECO:0000313" key="4">
    <source>
        <dbReference type="Proteomes" id="UP000252008"/>
    </source>
</evidence>